<name>A0ABT7Z205_9ACTN</name>
<gene>
    <name evidence="2" type="ORF">QWM81_05500</name>
</gene>
<protein>
    <recommendedName>
        <fullName evidence="4">Antitoxin</fullName>
    </recommendedName>
</protein>
<feature type="region of interest" description="Disordered" evidence="1">
    <location>
        <begin position="1"/>
        <end position="52"/>
    </location>
</feature>
<sequence>MFGKKPQQQSSDLTSTAGVKRSQKVYDRITSGKSKNAAAELDAAHGRGSKRK</sequence>
<comment type="caution">
    <text evidence="2">The sequence shown here is derived from an EMBL/GenBank/DDBJ whole genome shotgun (WGS) entry which is preliminary data.</text>
</comment>
<keyword evidence="3" id="KW-1185">Reference proteome</keyword>
<evidence type="ECO:0008006" key="4">
    <source>
        <dbReference type="Google" id="ProtNLM"/>
    </source>
</evidence>
<dbReference type="RefSeq" id="WP_290110373.1">
    <property type="nucleotide sequence ID" value="NZ_JAUEPL010000005.1"/>
</dbReference>
<evidence type="ECO:0000256" key="1">
    <source>
        <dbReference type="SAM" id="MobiDB-lite"/>
    </source>
</evidence>
<accession>A0ABT7Z205</accession>
<reference evidence="2" key="1">
    <citation type="submission" date="2023-06" db="EMBL/GenBank/DDBJ databases">
        <title>WGS-Sequencing of Streptomyces ficellus isolate 21 collected from sand in Gara Djebilet Iron Mine in Algeria.</title>
        <authorList>
            <person name="Zegers G.P."/>
            <person name="Gomez A."/>
            <person name="Gueddou A."/>
            <person name="Zahara A.F."/>
            <person name="Worth M."/>
            <person name="Sevigny J.L."/>
            <person name="Tisa L."/>
        </authorList>
    </citation>
    <scope>NUCLEOTIDE SEQUENCE</scope>
    <source>
        <strain evidence="2">AS11</strain>
    </source>
</reference>
<evidence type="ECO:0000313" key="2">
    <source>
        <dbReference type="EMBL" id="MDN3293503.1"/>
    </source>
</evidence>
<proteinExistence type="predicted"/>
<feature type="compositionally biased region" description="Polar residues" evidence="1">
    <location>
        <begin position="1"/>
        <end position="17"/>
    </location>
</feature>
<dbReference type="Proteomes" id="UP001174050">
    <property type="component" value="Unassembled WGS sequence"/>
</dbReference>
<dbReference type="EMBL" id="JAUEPL010000005">
    <property type="protein sequence ID" value="MDN3293503.1"/>
    <property type="molecule type" value="Genomic_DNA"/>
</dbReference>
<organism evidence="2 3">
    <name type="scientific">Streptomyces ficellus</name>
    <dbReference type="NCBI Taxonomy" id="1977088"/>
    <lineage>
        <taxon>Bacteria</taxon>
        <taxon>Bacillati</taxon>
        <taxon>Actinomycetota</taxon>
        <taxon>Actinomycetes</taxon>
        <taxon>Kitasatosporales</taxon>
        <taxon>Streptomycetaceae</taxon>
        <taxon>Streptomyces</taxon>
    </lineage>
</organism>
<evidence type="ECO:0000313" key="3">
    <source>
        <dbReference type="Proteomes" id="UP001174050"/>
    </source>
</evidence>